<feature type="non-terminal residue" evidence="2">
    <location>
        <position position="116"/>
    </location>
</feature>
<accession>A0A9W8ATJ2</accession>
<protein>
    <submittedName>
        <fullName evidence="2">Uncharacterized protein</fullName>
    </submittedName>
</protein>
<gene>
    <name evidence="2" type="ORF">IWQ62_003556</name>
</gene>
<keyword evidence="3" id="KW-1185">Reference proteome</keyword>
<evidence type="ECO:0000313" key="2">
    <source>
        <dbReference type="EMBL" id="KAJ1962350.1"/>
    </source>
</evidence>
<reference evidence="2" key="1">
    <citation type="submission" date="2022-07" db="EMBL/GenBank/DDBJ databases">
        <title>Phylogenomic reconstructions and comparative analyses of Kickxellomycotina fungi.</title>
        <authorList>
            <person name="Reynolds N.K."/>
            <person name="Stajich J.E."/>
            <person name="Barry K."/>
            <person name="Grigoriev I.V."/>
            <person name="Crous P."/>
            <person name="Smith M.E."/>
        </authorList>
    </citation>
    <scope>NUCLEOTIDE SEQUENCE</scope>
    <source>
        <strain evidence="2">RSA 1196</strain>
    </source>
</reference>
<name>A0A9W8ATJ2_9FUNG</name>
<proteinExistence type="predicted"/>
<comment type="caution">
    <text evidence="2">The sequence shown here is derived from an EMBL/GenBank/DDBJ whole genome shotgun (WGS) entry which is preliminary data.</text>
</comment>
<organism evidence="2 3">
    <name type="scientific">Dispira parvispora</name>
    <dbReference type="NCBI Taxonomy" id="1520584"/>
    <lineage>
        <taxon>Eukaryota</taxon>
        <taxon>Fungi</taxon>
        <taxon>Fungi incertae sedis</taxon>
        <taxon>Zoopagomycota</taxon>
        <taxon>Kickxellomycotina</taxon>
        <taxon>Dimargaritomycetes</taxon>
        <taxon>Dimargaritales</taxon>
        <taxon>Dimargaritaceae</taxon>
        <taxon>Dispira</taxon>
    </lineage>
</organism>
<feature type="chain" id="PRO_5040855466" evidence="1">
    <location>
        <begin position="23"/>
        <end position="116"/>
    </location>
</feature>
<keyword evidence="1" id="KW-0732">Signal</keyword>
<evidence type="ECO:0000313" key="3">
    <source>
        <dbReference type="Proteomes" id="UP001150925"/>
    </source>
</evidence>
<dbReference type="EMBL" id="JANBPY010000976">
    <property type="protein sequence ID" value="KAJ1962350.1"/>
    <property type="molecule type" value="Genomic_DNA"/>
</dbReference>
<dbReference type="Proteomes" id="UP001150925">
    <property type="component" value="Unassembled WGS sequence"/>
</dbReference>
<feature type="signal peptide" evidence="1">
    <location>
        <begin position="1"/>
        <end position="22"/>
    </location>
</feature>
<dbReference type="AlphaFoldDB" id="A0A9W8ATJ2"/>
<sequence>MRCKFTSSLLLTAFMALPSLLAEPTQLENNHVELHRREAIPFYKFFSAFSEEYDDVDFKILPICEGDNIVEKRSFKGNFVKDIKKLGTGRYNNNEWFQLTKAPHDNLPEGCYAKTD</sequence>
<evidence type="ECO:0000256" key="1">
    <source>
        <dbReference type="SAM" id="SignalP"/>
    </source>
</evidence>